<dbReference type="PROSITE" id="PS00053">
    <property type="entry name" value="RIBOSOMAL_S8"/>
    <property type="match status" value="1"/>
</dbReference>
<evidence type="ECO:0000256" key="2">
    <source>
        <dbReference type="ARBA" id="ARBA00022980"/>
    </source>
</evidence>
<dbReference type="SUPFAM" id="SSF56047">
    <property type="entry name" value="Ribosomal protein S8"/>
    <property type="match status" value="1"/>
</dbReference>
<comment type="caution">
    <text evidence="4">The sequence shown here is derived from an EMBL/GenBank/DDBJ whole genome shotgun (WGS) entry which is preliminary data.</text>
</comment>
<dbReference type="PANTHER" id="PTHR11758">
    <property type="entry name" value="40S RIBOSOMAL PROTEIN S15A"/>
    <property type="match status" value="1"/>
</dbReference>
<protein>
    <submittedName>
        <fullName evidence="4">Ribosomal protein S8</fullName>
    </submittedName>
</protein>
<accession>T0ZLI7</accession>
<dbReference type="InterPro" id="IPR035987">
    <property type="entry name" value="Ribosomal_uS8_sf"/>
</dbReference>
<reference evidence="4" key="1">
    <citation type="submission" date="2013-08" db="EMBL/GenBank/DDBJ databases">
        <authorList>
            <person name="Mendez C."/>
            <person name="Richter M."/>
            <person name="Ferrer M."/>
            <person name="Sanchez J."/>
        </authorList>
    </citation>
    <scope>NUCLEOTIDE SEQUENCE</scope>
</reference>
<dbReference type="InterPro" id="IPR000630">
    <property type="entry name" value="Ribosomal_uS8"/>
</dbReference>
<comment type="similarity">
    <text evidence="1">Belongs to the universal ribosomal protein uS8 family.</text>
</comment>
<dbReference type="EMBL" id="AUZY01008565">
    <property type="protein sequence ID" value="EQD45538.1"/>
    <property type="molecule type" value="Genomic_DNA"/>
</dbReference>
<keyword evidence="2 4" id="KW-0689">Ribosomal protein</keyword>
<dbReference type="Pfam" id="PF00410">
    <property type="entry name" value="Ribosomal_S8"/>
    <property type="match status" value="1"/>
</dbReference>
<dbReference type="Gene3D" id="3.30.1490.10">
    <property type="match status" value="1"/>
</dbReference>
<dbReference type="InterPro" id="IPR047863">
    <property type="entry name" value="Ribosomal_uS8_CS"/>
</dbReference>
<keyword evidence="3" id="KW-0687">Ribonucleoprotein</keyword>
<feature type="non-terminal residue" evidence="4">
    <location>
        <position position="1"/>
    </location>
</feature>
<evidence type="ECO:0000256" key="3">
    <source>
        <dbReference type="ARBA" id="ARBA00023274"/>
    </source>
</evidence>
<dbReference type="GO" id="GO:0006412">
    <property type="term" value="P:translation"/>
    <property type="evidence" value="ECO:0007669"/>
    <property type="project" value="InterPro"/>
</dbReference>
<dbReference type="GO" id="GO:1990904">
    <property type="term" value="C:ribonucleoprotein complex"/>
    <property type="evidence" value="ECO:0007669"/>
    <property type="project" value="UniProtKB-KW"/>
</dbReference>
<dbReference type="GO" id="GO:0005737">
    <property type="term" value="C:cytoplasm"/>
    <property type="evidence" value="ECO:0007669"/>
    <property type="project" value="UniProtKB-ARBA"/>
</dbReference>
<dbReference type="Gene3D" id="3.30.1370.30">
    <property type="match status" value="1"/>
</dbReference>
<dbReference type="FunFam" id="3.30.1490.10:FF:000001">
    <property type="entry name" value="30S ribosomal protein S8"/>
    <property type="match status" value="1"/>
</dbReference>
<dbReference type="GO" id="GO:0005840">
    <property type="term" value="C:ribosome"/>
    <property type="evidence" value="ECO:0007669"/>
    <property type="project" value="UniProtKB-KW"/>
</dbReference>
<evidence type="ECO:0000256" key="1">
    <source>
        <dbReference type="ARBA" id="ARBA00006471"/>
    </source>
</evidence>
<proteinExistence type="inferred from homology"/>
<gene>
    <name evidence="4" type="ORF">B1B_13019</name>
</gene>
<dbReference type="GO" id="GO:0003735">
    <property type="term" value="F:structural constituent of ribosome"/>
    <property type="evidence" value="ECO:0007669"/>
    <property type="project" value="InterPro"/>
</dbReference>
<reference evidence="4" key="2">
    <citation type="journal article" date="2014" name="ISME J.">
        <title>Microbial stratification in low pH oxic and suboxic macroscopic growths along an acid mine drainage.</title>
        <authorList>
            <person name="Mendez-Garcia C."/>
            <person name="Mesa V."/>
            <person name="Sprenger R.R."/>
            <person name="Richter M."/>
            <person name="Diez M.S."/>
            <person name="Solano J."/>
            <person name="Bargiela R."/>
            <person name="Golyshina O.V."/>
            <person name="Manteca A."/>
            <person name="Ramos J.L."/>
            <person name="Gallego J.R."/>
            <person name="Llorente I."/>
            <person name="Martins Dos Santos V.A."/>
            <person name="Jensen O.N."/>
            <person name="Pelaez A.I."/>
            <person name="Sanchez J."/>
            <person name="Ferrer M."/>
        </authorList>
    </citation>
    <scope>NUCLEOTIDE SEQUENCE</scope>
</reference>
<sequence length="104" mass="11585">KLKENLARLLEREGFIAGFRVTPNVDKPGATLKIDLKYAEDRRKSIIGIKRVSKPGLRIYKKSDQMPKVLGGVGVAVVSTSRGLMTDREARKARLGGEVLCYVW</sequence>
<name>T0ZLI7_9ZZZZ</name>
<evidence type="ECO:0000313" key="4">
    <source>
        <dbReference type="EMBL" id="EQD45538.1"/>
    </source>
</evidence>
<dbReference type="NCBIfam" id="NF001109">
    <property type="entry name" value="PRK00136.1"/>
    <property type="match status" value="1"/>
</dbReference>
<dbReference type="AlphaFoldDB" id="T0ZLI7"/>
<organism evidence="4">
    <name type="scientific">mine drainage metagenome</name>
    <dbReference type="NCBI Taxonomy" id="410659"/>
    <lineage>
        <taxon>unclassified sequences</taxon>
        <taxon>metagenomes</taxon>
        <taxon>ecological metagenomes</taxon>
    </lineage>
</organism>